<evidence type="ECO:0000256" key="6">
    <source>
        <dbReference type="ARBA" id="ARBA00023065"/>
    </source>
</evidence>
<feature type="transmembrane region" description="Helical" evidence="11">
    <location>
        <begin position="1969"/>
        <end position="1989"/>
    </location>
</feature>
<dbReference type="PANTHER" id="PTHR10217">
    <property type="entry name" value="VOLTAGE AND LIGAND GATED POTASSIUM CHANNEL"/>
    <property type="match status" value="1"/>
</dbReference>
<feature type="transmembrane region" description="Helical" evidence="11">
    <location>
        <begin position="752"/>
        <end position="771"/>
    </location>
</feature>
<feature type="domain" description="Bromo" evidence="12">
    <location>
        <begin position="2302"/>
        <end position="2374"/>
    </location>
</feature>
<feature type="transmembrane region" description="Helical" evidence="11">
    <location>
        <begin position="535"/>
        <end position="556"/>
    </location>
</feature>
<reference evidence="14 15" key="1">
    <citation type="journal article" date="2024" name="BMC Genomics">
        <title>De novo assembly and annotation of Popillia japonica's genome with initial clues to its potential as an invasive pest.</title>
        <authorList>
            <person name="Cucini C."/>
            <person name="Boschi S."/>
            <person name="Funari R."/>
            <person name="Cardaioli E."/>
            <person name="Iannotti N."/>
            <person name="Marturano G."/>
            <person name="Paoli F."/>
            <person name="Bruttini M."/>
            <person name="Carapelli A."/>
            <person name="Frati F."/>
            <person name="Nardi F."/>
        </authorList>
    </citation>
    <scope>NUCLEOTIDE SEQUENCE [LARGE SCALE GENOMIC DNA]</scope>
    <source>
        <strain evidence="14">DMR45628</strain>
    </source>
</reference>
<comment type="subcellular location">
    <subcellularLocation>
        <location evidence="1">Membrane</location>
        <topology evidence="1">Multi-pass membrane protein</topology>
    </subcellularLocation>
</comment>
<dbReference type="Proteomes" id="UP001458880">
    <property type="component" value="Unassembled WGS sequence"/>
</dbReference>
<feature type="transmembrane region" description="Helical" evidence="11">
    <location>
        <begin position="568"/>
        <end position="590"/>
    </location>
</feature>
<dbReference type="CDD" id="cd05498">
    <property type="entry name" value="Bromo_Brdt_II_like"/>
    <property type="match status" value="1"/>
</dbReference>
<feature type="transmembrane region" description="Helical" evidence="11">
    <location>
        <begin position="1175"/>
        <end position="1196"/>
    </location>
</feature>
<dbReference type="FunFam" id="1.20.920.10:FF:000003">
    <property type="entry name" value="Bromodomain-containing protein 2"/>
    <property type="match status" value="1"/>
</dbReference>
<feature type="transmembrane region" description="Helical" evidence="11">
    <location>
        <begin position="89"/>
        <end position="112"/>
    </location>
</feature>
<dbReference type="InterPro" id="IPR000595">
    <property type="entry name" value="cNMP-bd_dom"/>
</dbReference>
<feature type="transmembrane region" description="Helical" evidence="11">
    <location>
        <begin position="1070"/>
        <end position="1091"/>
    </location>
</feature>
<keyword evidence="5 11" id="KW-1133">Transmembrane helix</keyword>
<evidence type="ECO:0000313" key="14">
    <source>
        <dbReference type="EMBL" id="KAK9707905.1"/>
    </source>
</evidence>
<dbReference type="Gene3D" id="1.20.920.10">
    <property type="entry name" value="Bromodomain-like"/>
    <property type="match status" value="1"/>
</dbReference>
<dbReference type="PROSITE" id="PS00633">
    <property type="entry name" value="BROMODOMAIN_1"/>
    <property type="match status" value="1"/>
</dbReference>
<dbReference type="InterPro" id="IPR014710">
    <property type="entry name" value="RmlC-like_jellyroll"/>
</dbReference>
<feature type="transmembrane region" description="Helical" evidence="11">
    <location>
        <begin position="1217"/>
        <end position="1241"/>
    </location>
</feature>
<dbReference type="PROSITE" id="PS50014">
    <property type="entry name" value="BROMODOMAIN_2"/>
    <property type="match status" value="1"/>
</dbReference>
<feature type="transmembrane region" description="Helical" evidence="11">
    <location>
        <begin position="156"/>
        <end position="174"/>
    </location>
</feature>
<feature type="transmembrane region" description="Helical" evidence="11">
    <location>
        <begin position="2158"/>
        <end position="2177"/>
    </location>
</feature>
<dbReference type="InterPro" id="IPR001487">
    <property type="entry name" value="Bromodomain"/>
</dbReference>
<accession>A0AAW1JRP4</accession>
<dbReference type="PROSITE" id="PS50042">
    <property type="entry name" value="CNMP_BINDING_3"/>
    <property type="match status" value="4"/>
</dbReference>
<feature type="transmembrane region" description="Helical" evidence="11">
    <location>
        <begin position="2082"/>
        <end position="2106"/>
    </location>
</feature>
<feature type="region of interest" description="Disordered" evidence="10">
    <location>
        <begin position="2399"/>
        <end position="2430"/>
    </location>
</feature>
<dbReference type="InterPro" id="IPR005821">
    <property type="entry name" value="Ion_trans_dom"/>
</dbReference>
<comment type="caution">
    <text evidence="14">The sequence shown here is derived from an EMBL/GenBank/DDBJ whole genome shotgun (WGS) entry which is preliminary data.</text>
</comment>
<keyword evidence="4" id="KW-0677">Repeat</keyword>
<feature type="transmembrane region" description="Helical" evidence="11">
    <location>
        <begin position="186"/>
        <end position="211"/>
    </location>
</feature>
<feature type="transmembrane region" description="Helical" evidence="11">
    <location>
        <begin position="2130"/>
        <end position="2151"/>
    </location>
</feature>
<dbReference type="GO" id="GO:0005242">
    <property type="term" value="F:inward rectifier potassium channel activity"/>
    <property type="evidence" value="ECO:0007669"/>
    <property type="project" value="TreeGrafter"/>
</dbReference>
<evidence type="ECO:0000256" key="4">
    <source>
        <dbReference type="ARBA" id="ARBA00022737"/>
    </source>
</evidence>
<keyword evidence="3 11" id="KW-0812">Transmembrane</keyword>
<sequence>MYPLAFNPSESPTSWVSLKFEKSIGNNVDYLVIQKAKTKKSTKKLLADIFSHTILWNAFIMAVVIGDYFVSSTIYVYNPPSYPFDWEFCLTLICDGIYVLDVISSILLKIIAWRQPNMIENPKHISLIIVDGVLALPYAAGYLLRYETVTSRPVRKWYLITSYFSTTILSHTGFGDLFPVNINERFLTIIIMSSGFLIWSYYVSSLITLLLRSRYPRYKIQKQLILILQYLNLIAANKDLEKQCVKYYQAFWDKDNGVVTSKQLADLPNAIAIYMNQKSCSFILKCTIIFNNKPASFLRNVCLYIKHEFYLPGQNIYDEKKLKEKMIIIRTGVIDILSEEDNETPIVSLGPGTCIIRTGVIDILSEEDNETPIVSLGPGTCLGEAALVITGLPSKVNVRSSAFTEVYAIYAKDFCKIITTYPDFYADIRKSITGRINKRLLITSKSKTSWKDLKQILRDKDGRINKRLLITSKSKTSWKDLKQILRDKDNLSNISTPIITRYVSLYKIASSPKAKSSKKKNKFSLIRNDDTISMFIWELFIAISAIAVAAFYPYFVVFDKKFPPLFDLISHIINIIFVFDIFVLLTTSIVKQGRRIDTLKGILNERMDTLSFHLDVFACFYLEVYSPLFEDEDKSYYWLKLNRLLKIVRVSTFCNRLGNKLTMCPCIIACVKYVIFLFFFLYWSALVMYVQTCFYPNCIYDGWFLTKLKNNVYYRYLTRDAYGKFFVANYYSLSNTLSVGIGDIIPANSQDIIYSMLLIILGQLIFGYSLAEITALYTLRLSHRNEFEDLMRGVQFYVNKRSIPYKLEARIKTYFDIDIQWRYNEAHSILERNSLLFSLPKHFCREIFAREKFATLKKFIIFDEMNEEFLDYLMDKSKTLIVGPDEIITYFGSINREMYFVCKGFCLKQTENNTYETIGPGSSIGFSSLLFGLPSLNNVCTLTQKLSDREARSDSPRYYSDYHPLQQAPLLYRTVYRTRQLILAKYQSNYEVKMIENPHYTKRKRRLKLKYKNLNQRLIKNESFVNAYKFCVSNKESYSKLSKTAGKICLLKYLLMPISILPYGPFLKCWYTLRLILATIYFFAVPIEYLFSPYLTRLYYCRFILDIFVYTDMYWRFHVAFYGDKNQLVIHPWTTAENYLKGQFLFDILIWFPYPAIITIFFNHTEGHSIFAHSFTPHFFHCGLNLIKILDIYRVFTMMVHLNERLNTYTAYRCFKYFFFTIVLVHSWSIILIITTCKYLHHDDVARFVDGNVTKVPGMMVVPKAELNLYCYDHSWLNRSIYHNYTGVSQVYFTAVYFVFQTMTGVGFGDIYAEDGIEILMTILILLSGLAFYGYVMTDIISNSARRKHALLVYESKFLHLISYMRQQNVDSHLSMRVQDCLQYKWNRTRNIKIYSLLSHMNSTLHEDVVLYLYEPTLRHVPMFEMADHSFFRVIAKELREEYFIEGDTVVRVNDIVQDIYIIHRGSVELSNAHNMIPVIMGIGGVFGNVFEKDKSLCGISARALKNLDLLCLNVETFRKLLKDYPFIQKKLNLSVKNEKPKHYAIPSSFLEDGNVYLSPNMYWSTKQQLTNKKKSFFSSFKNSFNYDTHRITAFSCFILFAAYCNFILTTSIYHNYTGVSQVYFTAVYFVFQTMTGVGFGDIYAEDGIEILMTILILLSGLAFYGYVMTDIISNSARRKHALLVYESKFLHLISYMRQQNVDSHLSMRVQDCLQYKWNRTRNIKIYSLLSHMNSTLHEDVVLYLYEPTLRHVPMFEMADHSFFRVIAKELRDVPMFEMADHSFFRVIAKELREEYFIEGDTVVRVNDIVQDIYIIHRGSVELSNAHNMIPVIMGIGGVFGNVFEKDKSLCGISARALKNLDLLCLNVETFRKLLKDYPFIQKKLNLSVKNEKPKHYAIPSSFLEDGNVYLSPNMYWSTKQQLTNKKKSFFSSFKNSFNYDTHRITAFSCFILFAAYCNFILTTYQFCFQQYCNILLTTAVIIDVIFLLKFCMEINAPSVAPPTFSTKKTFLAKCMRRRWRRTLDFIANLPIGYSILFVPFISNERANFYLSTYRLLTLLRLYYIFQFLVEHRERLLARRFFLELSILVIFSTITCHLFACLWYLIICPWNQCSSLLWTNFQGNHTPEQLYILSLYMVINTITCTGIGDLVLQTKRQICVIITYMAIAKIFLGMPLATQPPTTVPGSTATTTIAPTAPTHSSLPQQLAHPSTYNVAQPLVSMPESTNITPSVLPGNVLPPQQPLKVKKGVKRKADTTTHTVYDYNMPLDSKSAKISTRRESNRQVKKPMRTEIEGMELFSKKHSSYAWPFYKPVDAELLCLHDYHDIIKKPMDLGTVKQKMDNREYRTAQEFAADVRLIFTNCYKYNPSDHDVVAMARKLQDVFEMRFAKIPDEPINRVVASGKSDSSSTGSSSESSSDTEDSEEERRNKQLKMLEKEVLFCNKFNSFGCTNVTGQK</sequence>
<keyword evidence="8 11" id="KW-0472">Membrane</keyword>
<dbReference type="InterPro" id="IPR036427">
    <property type="entry name" value="Bromodomain-like_sf"/>
</dbReference>
<evidence type="ECO:0000313" key="15">
    <source>
        <dbReference type="Proteomes" id="UP001458880"/>
    </source>
</evidence>
<feature type="domain" description="Cyclic nucleotide-binding" evidence="13">
    <location>
        <begin position="1776"/>
        <end position="1892"/>
    </location>
</feature>
<feature type="transmembrane region" description="Helical" evidence="11">
    <location>
        <begin position="1623"/>
        <end position="1645"/>
    </location>
</feature>
<proteinExistence type="predicted"/>
<feature type="transmembrane region" description="Helical" evidence="11">
    <location>
        <begin position="124"/>
        <end position="144"/>
    </location>
</feature>
<dbReference type="InterPro" id="IPR050818">
    <property type="entry name" value="KCNH_animal-type"/>
</dbReference>
<evidence type="ECO:0000259" key="13">
    <source>
        <dbReference type="PROSITE" id="PS50042"/>
    </source>
</evidence>
<dbReference type="Pfam" id="PF00520">
    <property type="entry name" value="Ion_trans"/>
    <property type="match status" value="2"/>
</dbReference>
<feature type="transmembrane region" description="Helical" evidence="11">
    <location>
        <begin position="1045"/>
        <end position="1064"/>
    </location>
</feature>
<dbReference type="PANTHER" id="PTHR10217:SF548">
    <property type="entry name" value="GH12235P"/>
    <property type="match status" value="1"/>
</dbReference>
<dbReference type="CDD" id="cd00038">
    <property type="entry name" value="CAP_ED"/>
    <property type="match status" value="4"/>
</dbReference>
<dbReference type="Pfam" id="PF07885">
    <property type="entry name" value="Ion_trans_2"/>
    <property type="match status" value="2"/>
</dbReference>
<feature type="transmembrane region" description="Helical" evidence="11">
    <location>
        <begin position="2049"/>
        <end position="2070"/>
    </location>
</feature>
<feature type="transmembrane region" description="Helical" evidence="11">
    <location>
        <begin position="666"/>
        <end position="685"/>
    </location>
</feature>
<keyword evidence="15" id="KW-1185">Reference proteome</keyword>
<feature type="domain" description="Cyclic nucleotide-binding" evidence="13">
    <location>
        <begin position="289"/>
        <end position="418"/>
    </location>
</feature>
<dbReference type="Gene3D" id="1.10.287.630">
    <property type="entry name" value="Helix hairpin bin"/>
    <property type="match status" value="3"/>
</dbReference>
<evidence type="ECO:0000256" key="9">
    <source>
        <dbReference type="PROSITE-ProRule" id="PRU00035"/>
    </source>
</evidence>
<dbReference type="InterPro" id="IPR018359">
    <property type="entry name" value="Bromodomain_CS"/>
</dbReference>
<evidence type="ECO:0000256" key="3">
    <source>
        <dbReference type="ARBA" id="ARBA00022692"/>
    </source>
</evidence>
<dbReference type="SUPFAM" id="SSF81324">
    <property type="entry name" value="Voltage-gated potassium channels"/>
    <property type="match status" value="5"/>
</dbReference>
<feature type="domain" description="Cyclic nucleotide-binding" evidence="13">
    <location>
        <begin position="861"/>
        <end position="939"/>
    </location>
</feature>
<evidence type="ECO:0000256" key="11">
    <source>
        <dbReference type="SAM" id="Phobius"/>
    </source>
</evidence>
<gene>
    <name evidence="14" type="ORF">QE152_g27542</name>
</gene>
<evidence type="ECO:0000256" key="10">
    <source>
        <dbReference type="SAM" id="MobiDB-lite"/>
    </source>
</evidence>
<feature type="transmembrane region" description="Helical" evidence="11">
    <location>
        <begin position="1291"/>
        <end position="1312"/>
    </location>
</feature>
<dbReference type="SMART" id="SM00100">
    <property type="entry name" value="cNMP"/>
    <property type="match status" value="4"/>
</dbReference>
<dbReference type="InterPro" id="IPR043509">
    <property type="entry name" value="Bromo_Brdt_II"/>
</dbReference>
<evidence type="ECO:0000259" key="12">
    <source>
        <dbReference type="PROSITE" id="PS50014"/>
    </source>
</evidence>
<feature type="transmembrane region" description="Helical" evidence="11">
    <location>
        <begin position="1651"/>
        <end position="1670"/>
    </location>
</feature>
<evidence type="ECO:0000256" key="2">
    <source>
        <dbReference type="ARBA" id="ARBA00022448"/>
    </source>
</evidence>
<dbReference type="SUPFAM" id="SSF51206">
    <property type="entry name" value="cAMP-binding domain-like"/>
    <property type="match status" value="4"/>
</dbReference>
<organism evidence="14 15">
    <name type="scientific">Popillia japonica</name>
    <name type="common">Japanese beetle</name>
    <dbReference type="NCBI Taxonomy" id="7064"/>
    <lineage>
        <taxon>Eukaryota</taxon>
        <taxon>Metazoa</taxon>
        <taxon>Ecdysozoa</taxon>
        <taxon>Arthropoda</taxon>
        <taxon>Hexapoda</taxon>
        <taxon>Insecta</taxon>
        <taxon>Pterygota</taxon>
        <taxon>Neoptera</taxon>
        <taxon>Endopterygota</taxon>
        <taxon>Coleoptera</taxon>
        <taxon>Polyphaga</taxon>
        <taxon>Scarabaeiformia</taxon>
        <taxon>Scarabaeidae</taxon>
        <taxon>Rutelinae</taxon>
        <taxon>Popillia</taxon>
    </lineage>
</organism>
<name>A0AAW1JRP4_POPJA</name>
<dbReference type="SUPFAM" id="SSF47370">
    <property type="entry name" value="Bromodomain"/>
    <property type="match status" value="1"/>
</dbReference>
<dbReference type="EMBL" id="JASPKY010000340">
    <property type="protein sequence ID" value="KAK9707905.1"/>
    <property type="molecule type" value="Genomic_DNA"/>
</dbReference>
<protein>
    <submittedName>
        <fullName evidence="14">Bromodomain</fullName>
    </submittedName>
</protein>
<evidence type="ECO:0000256" key="7">
    <source>
        <dbReference type="ARBA" id="ARBA00023117"/>
    </source>
</evidence>
<feature type="transmembrane region" description="Helical" evidence="11">
    <location>
        <begin position="1144"/>
        <end position="1163"/>
    </location>
</feature>
<feature type="transmembrane region" description="Helical" evidence="11">
    <location>
        <begin position="1945"/>
        <end position="1963"/>
    </location>
</feature>
<evidence type="ECO:0000256" key="5">
    <source>
        <dbReference type="ARBA" id="ARBA00022989"/>
    </source>
</evidence>
<feature type="compositionally biased region" description="Low complexity" evidence="10">
    <location>
        <begin position="2402"/>
        <end position="2417"/>
    </location>
</feature>
<feature type="transmembrane region" description="Helical" evidence="11">
    <location>
        <begin position="2026"/>
        <end position="2043"/>
    </location>
</feature>
<feature type="transmembrane region" description="Helical" evidence="11">
    <location>
        <begin position="1319"/>
        <end position="1337"/>
    </location>
</feature>
<feature type="transmembrane region" description="Helical" evidence="11">
    <location>
        <begin position="1592"/>
        <end position="1611"/>
    </location>
</feature>
<feature type="domain" description="Cyclic nucleotide-binding" evidence="13">
    <location>
        <begin position="1423"/>
        <end position="1539"/>
    </location>
</feature>
<feature type="transmembrane region" description="Helical" evidence="11">
    <location>
        <begin position="54"/>
        <end position="77"/>
    </location>
</feature>
<keyword evidence="7 9" id="KW-0103">Bromodomain</keyword>
<evidence type="ECO:0000256" key="8">
    <source>
        <dbReference type="ARBA" id="ARBA00023136"/>
    </source>
</evidence>
<dbReference type="GO" id="GO:0042391">
    <property type="term" value="P:regulation of membrane potential"/>
    <property type="evidence" value="ECO:0007669"/>
    <property type="project" value="TreeGrafter"/>
</dbReference>
<dbReference type="Pfam" id="PF00439">
    <property type="entry name" value="Bromodomain"/>
    <property type="match status" value="1"/>
</dbReference>
<dbReference type="GO" id="GO:0005886">
    <property type="term" value="C:plasma membrane"/>
    <property type="evidence" value="ECO:0007669"/>
    <property type="project" value="TreeGrafter"/>
</dbReference>
<keyword evidence="6" id="KW-0406">Ion transport</keyword>
<dbReference type="Gene3D" id="1.10.287.70">
    <property type="match status" value="5"/>
</dbReference>
<dbReference type="PRINTS" id="PR00503">
    <property type="entry name" value="BROMODOMAIN"/>
</dbReference>
<dbReference type="InterPro" id="IPR013099">
    <property type="entry name" value="K_chnl_dom"/>
</dbReference>
<dbReference type="InterPro" id="IPR018490">
    <property type="entry name" value="cNMP-bd_dom_sf"/>
</dbReference>
<keyword evidence="2" id="KW-0813">Transport</keyword>
<dbReference type="Gene3D" id="2.60.120.10">
    <property type="entry name" value="Jelly Rolls"/>
    <property type="match status" value="4"/>
</dbReference>
<evidence type="ECO:0000256" key="1">
    <source>
        <dbReference type="ARBA" id="ARBA00004141"/>
    </source>
</evidence>
<dbReference type="SMART" id="SM00297">
    <property type="entry name" value="BROMO"/>
    <property type="match status" value="1"/>
</dbReference>